<evidence type="ECO:0000313" key="2">
    <source>
        <dbReference type="EMBL" id="SHM04627.1"/>
    </source>
</evidence>
<proteinExistence type="predicted"/>
<dbReference type="Pfam" id="PF18735">
    <property type="entry name" value="HEPN_RiboL-PSP"/>
    <property type="match status" value="1"/>
</dbReference>
<dbReference type="Proteomes" id="UP000184121">
    <property type="component" value="Unassembled WGS sequence"/>
</dbReference>
<sequence length="267" mass="31706">MNETYISLRFEQIEKRFNEVEILIKLAVQYQSDIETYQSLCRSAHVMLVSHFEGLYKDIAKDIIDDLNSRSTFYEIKRPIFKTYCSYFIHQSESDKSSETIRQRLWEAFKDYPCKLDYGPFLFVDNKNPTPQIIESILEKFGIKNFFWSLEGSDLDIVFEDQKTKIMKLRNKLLMYCKKSTQTFPYTVDTSIYNPTLKENTQKKRTLWEDFINNFLKERHNIIHGHTLDNPNDHESLLSAKIKIEIIIFVYIINISSNSSPIIYLPE</sequence>
<organism evidence="2 3">
    <name type="scientific">Flavobacterium saccharophilum</name>
    <dbReference type="NCBI Taxonomy" id="29534"/>
    <lineage>
        <taxon>Bacteria</taxon>
        <taxon>Pseudomonadati</taxon>
        <taxon>Bacteroidota</taxon>
        <taxon>Flavobacteriia</taxon>
        <taxon>Flavobacteriales</taxon>
        <taxon>Flavobacteriaceae</taxon>
        <taxon>Flavobacterium</taxon>
    </lineage>
</organism>
<name>A0A1M7FLW8_9FLAO</name>
<dbReference type="RefSeq" id="WP_072972165.1">
    <property type="nucleotide sequence ID" value="NZ_FRBY01000003.1"/>
</dbReference>
<dbReference type="STRING" id="29534.SAMN05444366_2165"/>
<evidence type="ECO:0000259" key="1">
    <source>
        <dbReference type="Pfam" id="PF18735"/>
    </source>
</evidence>
<feature type="domain" description="RiboL-PSP-HEPN" evidence="1">
    <location>
        <begin position="12"/>
        <end position="172"/>
    </location>
</feature>
<evidence type="ECO:0000313" key="3">
    <source>
        <dbReference type="Proteomes" id="UP000184121"/>
    </source>
</evidence>
<gene>
    <name evidence="2" type="ORF">SAMN05444366_2165</name>
</gene>
<protein>
    <recommendedName>
        <fullName evidence="1">RiboL-PSP-HEPN domain-containing protein</fullName>
    </recommendedName>
</protein>
<dbReference type="AlphaFoldDB" id="A0A1M7FLW8"/>
<accession>A0A1M7FLW8</accession>
<reference evidence="3" key="1">
    <citation type="submission" date="2016-11" db="EMBL/GenBank/DDBJ databases">
        <authorList>
            <person name="Varghese N."/>
            <person name="Submissions S."/>
        </authorList>
    </citation>
    <scope>NUCLEOTIDE SEQUENCE [LARGE SCALE GENOMIC DNA]</scope>
    <source>
        <strain evidence="3">DSM 1811</strain>
    </source>
</reference>
<dbReference type="EMBL" id="FRBY01000003">
    <property type="protein sequence ID" value="SHM04627.1"/>
    <property type="molecule type" value="Genomic_DNA"/>
</dbReference>
<dbReference type="OrthoDB" id="6637820at2"/>
<dbReference type="InterPro" id="IPR041519">
    <property type="entry name" value="HEPN_RiboL-PSP"/>
</dbReference>
<keyword evidence="3" id="KW-1185">Reference proteome</keyword>